<dbReference type="Pfam" id="PF04023">
    <property type="entry name" value="FeoA"/>
    <property type="match status" value="1"/>
</dbReference>
<reference evidence="3" key="1">
    <citation type="submission" date="2020-03" db="EMBL/GenBank/DDBJ databases">
        <authorList>
            <person name="Guo F."/>
        </authorList>
    </citation>
    <scope>NUCLEOTIDE SEQUENCE</scope>
    <source>
        <strain evidence="3">JCM 30134</strain>
    </source>
</reference>
<evidence type="ECO:0000259" key="2">
    <source>
        <dbReference type="SMART" id="SM00899"/>
    </source>
</evidence>
<proteinExistence type="predicted"/>
<protein>
    <submittedName>
        <fullName evidence="3">Ferrous iron transport protein A</fullName>
    </submittedName>
</protein>
<dbReference type="AlphaFoldDB" id="A0A9E5JUA2"/>
<accession>A0A9E5JUA2</accession>
<dbReference type="GO" id="GO:0046914">
    <property type="term" value="F:transition metal ion binding"/>
    <property type="evidence" value="ECO:0007669"/>
    <property type="project" value="InterPro"/>
</dbReference>
<evidence type="ECO:0000256" key="1">
    <source>
        <dbReference type="ARBA" id="ARBA00023004"/>
    </source>
</evidence>
<keyword evidence="1" id="KW-0408">Iron</keyword>
<name>A0A9E5JUA2_9GAMM</name>
<dbReference type="InterPro" id="IPR008988">
    <property type="entry name" value="Transcriptional_repressor_C"/>
</dbReference>
<gene>
    <name evidence="3" type="ORF">G8770_07770</name>
</gene>
<keyword evidence="4" id="KW-1185">Reference proteome</keyword>
<dbReference type="SMART" id="SM00899">
    <property type="entry name" value="FeoA"/>
    <property type="match status" value="1"/>
</dbReference>
<dbReference type="EMBL" id="JAAONZ010000004">
    <property type="protein sequence ID" value="NHO65434.1"/>
    <property type="molecule type" value="Genomic_DNA"/>
</dbReference>
<dbReference type="InterPro" id="IPR007167">
    <property type="entry name" value="Fe-transptr_FeoA-like"/>
</dbReference>
<evidence type="ECO:0000313" key="4">
    <source>
        <dbReference type="Proteomes" id="UP000787472"/>
    </source>
</evidence>
<dbReference type="PANTHER" id="PTHR42954:SF2">
    <property type="entry name" value="FE(2+) TRANSPORT PROTEIN A"/>
    <property type="match status" value="1"/>
</dbReference>
<dbReference type="InterPro" id="IPR052713">
    <property type="entry name" value="FeoA"/>
</dbReference>
<dbReference type="RefSeq" id="WP_167184320.1">
    <property type="nucleotide sequence ID" value="NZ_JAAONZ010000004.1"/>
</dbReference>
<dbReference type="InterPro" id="IPR038157">
    <property type="entry name" value="FeoA_core_dom"/>
</dbReference>
<dbReference type="PANTHER" id="PTHR42954">
    <property type="entry name" value="FE(2+) TRANSPORT PROTEIN A"/>
    <property type="match status" value="1"/>
</dbReference>
<dbReference type="Gene3D" id="2.30.30.90">
    <property type="match status" value="1"/>
</dbReference>
<sequence length="105" mass="11366">MTSITSVSGSDDNALQSSFRTLDQCNKGECLRLQDLVAQPAFGEHDEEVTLRLKELGFLPGTTMTVLGYGFLGRDPISVKVSGTKFALRRTEASKLVVTTLEAQA</sequence>
<dbReference type="Proteomes" id="UP000787472">
    <property type="component" value="Unassembled WGS sequence"/>
</dbReference>
<comment type="caution">
    <text evidence="3">The sequence shown here is derived from an EMBL/GenBank/DDBJ whole genome shotgun (WGS) entry which is preliminary data.</text>
</comment>
<evidence type="ECO:0000313" key="3">
    <source>
        <dbReference type="EMBL" id="NHO65434.1"/>
    </source>
</evidence>
<dbReference type="SUPFAM" id="SSF50037">
    <property type="entry name" value="C-terminal domain of transcriptional repressors"/>
    <property type="match status" value="1"/>
</dbReference>
<organism evidence="3 4">
    <name type="scientific">Pseudomaricurvus hydrocarbonicus</name>
    <dbReference type="NCBI Taxonomy" id="1470433"/>
    <lineage>
        <taxon>Bacteria</taxon>
        <taxon>Pseudomonadati</taxon>
        <taxon>Pseudomonadota</taxon>
        <taxon>Gammaproteobacteria</taxon>
        <taxon>Cellvibrionales</taxon>
        <taxon>Cellvibrionaceae</taxon>
        <taxon>Pseudomaricurvus</taxon>
    </lineage>
</organism>
<feature type="domain" description="Ferrous iron transporter FeoA-like" evidence="2">
    <location>
        <begin position="20"/>
        <end position="100"/>
    </location>
</feature>